<evidence type="ECO:0008006" key="3">
    <source>
        <dbReference type="Google" id="ProtNLM"/>
    </source>
</evidence>
<feature type="transmembrane region" description="Helical" evidence="1">
    <location>
        <begin position="51"/>
        <end position="69"/>
    </location>
</feature>
<dbReference type="AlphaFoldDB" id="A0A6A4KS72"/>
<evidence type="ECO:0000256" key="1">
    <source>
        <dbReference type="SAM" id="Phobius"/>
    </source>
</evidence>
<dbReference type="EMBL" id="QEFC01003988">
    <property type="protein sequence ID" value="KAE9445977.1"/>
    <property type="molecule type" value="Genomic_DNA"/>
</dbReference>
<dbReference type="Gene3D" id="1.10.630.10">
    <property type="entry name" value="Cytochrome P450"/>
    <property type="match status" value="1"/>
</dbReference>
<dbReference type="GO" id="GO:0005506">
    <property type="term" value="F:iron ion binding"/>
    <property type="evidence" value="ECO:0007669"/>
    <property type="project" value="InterPro"/>
</dbReference>
<accession>A0A6A4KS72</accession>
<gene>
    <name evidence="2" type="ORF">C3L33_22127</name>
</gene>
<keyword evidence="1" id="KW-1133">Transmembrane helix</keyword>
<keyword evidence="1" id="KW-0472">Membrane</keyword>
<dbReference type="InterPro" id="IPR036396">
    <property type="entry name" value="Cyt_P450_sf"/>
</dbReference>
<dbReference type="OrthoDB" id="1896685at2759"/>
<proteinExistence type="predicted"/>
<reference evidence="2" key="1">
    <citation type="journal article" date="2019" name="Genome Biol. Evol.">
        <title>The Rhododendron genome and chromosomal organization provide insight into shared whole-genome duplications across the heath family (Ericaceae).</title>
        <authorList>
            <person name="Soza V.L."/>
            <person name="Lindsley D."/>
            <person name="Waalkes A."/>
            <person name="Ramage E."/>
            <person name="Patwardhan R.P."/>
            <person name="Burton J.N."/>
            <person name="Adey A."/>
            <person name="Kumar A."/>
            <person name="Qiu R."/>
            <person name="Shendure J."/>
            <person name="Hall B."/>
        </authorList>
    </citation>
    <scope>NUCLEOTIDE SEQUENCE</scope>
    <source>
        <strain evidence="2">RSF 1966-606</strain>
    </source>
</reference>
<dbReference type="GO" id="GO:0016705">
    <property type="term" value="F:oxidoreductase activity, acting on paired donors, with incorporation or reduction of molecular oxygen"/>
    <property type="evidence" value="ECO:0007669"/>
    <property type="project" value="InterPro"/>
</dbReference>
<evidence type="ECO:0000313" key="2">
    <source>
        <dbReference type="EMBL" id="KAE9445977.1"/>
    </source>
</evidence>
<dbReference type="GO" id="GO:0020037">
    <property type="term" value="F:heme binding"/>
    <property type="evidence" value="ECO:0007669"/>
    <property type="project" value="InterPro"/>
</dbReference>
<organism evidence="2">
    <name type="scientific">Rhododendron williamsianum</name>
    <dbReference type="NCBI Taxonomy" id="262921"/>
    <lineage>
        <taxon>Eukaryota</taxon>
        <taxon>Viridiplantae</taxon>
        <taxon>Streptophyta</taxon>
        <taxon>Embryophyta</taxon>
        <taxon>Tracheophyta</taxon>
        <taxon>Spermatophyta</taxon>
        <taxon>Magnoliopsida</taxon>
        <taxon>eudicotyledons</taxon>
        <taxon>Gunneridae</taxon>
        <taxon>Pentapetalae</taxon>
        <taxon>asterids</taxon>
        <taxon>Ericales</taxon>
        <taxon>Ericaceae</taxon>
        <taxon>Ericoideae</taxon>
        <taxon>Rhodoreae</taxon>
        <taxon>Rhododendron</taxon>
    </lineage>
</organism>
<protein>
    <recommendedName>
        <fullName evidence="3">Cytochrome P450</fullName>
    </recommendedName>
</protein>
<dbReference type="GO" id="GO:0004497">
    <property type="term" value="F:monooxygenase activity"/>
    <property type="evidence" value="ECO:0007669"/>
    <property type="project" value="InterPro"/>
</dbReference>
<comment type="caution">
    <text evidence="2">The sequence shown here is derived from an EMBL/GenBank/DDBJ whole genome shotgun (WGS) entry which is preliminary data.</text>
</comment>
<sequence>MCLGKDMAYNQMKSIAASVMERFEFDVQGDKETCPEHLLSLTLRMKGGLPVKGWINVVYGFCFLSLMLIEKLASIK</sequence>
<feature type="non-terminal residue" evidence="2">
    <location>
        <position position="1"/>
    </location>
</feature>
<name>A0A6A4KS72_9ERIC</name>
<dbReference type="SUPFAM" id="SSF48264">
    <property type="entry name" value="Cytochrome P450"/>
    <property type="match status" value="1"/>
</dbReference>
<keyword evidence="1" id="KW-0812">Transmembrane</keyword>